<dbReference type="InterPro" id="IPR051328">
    <property type="entry name" value="T7SS_ABC-Transporter"/>
</dbReference>
<feature type="domain" description="ABC-2 type transporter transmembrane" evidence="6">
    <location>
        <begin position="517"/>
        <end position="707"/>
    </location>
</feature>
<gene>
    <name evidence="7" type="ORF">MJG50_08995</name>
</gene>
<evidence type="ECO:0000313" key="7">
    <source>
        <dbReference type="EMBL" id="MCH1625462.1"/>
    </source>
</evidence>
<evidence type="ECO:0000256" key="1">
    <source>
        <dbReference type="ARBA" id="ARBA00004141"/>
    </source>
</evidence>
<dbReference type="Gene3D" id="3.40.1710.10">
    <property type="entry name" value="abc type-2 transporter like domain"/>
    <property type="match status" value="1"/>
</dbReference>
<evidence type="ECO:0000259" key="6">
    <source>
        <dbReference type="Pfam" id="PF12698"/>
    </source>
</evidence>
<evidence type="ECO:0000256" key="5">
    <source>
        <dbReference type="SAM" id="Phobius"/>
    </source>
</evidence>
<evidence type="ECO:0000256" key="2">
    <source>
        <dbReference type="ARBA" id="ARBA00022692"/>
    </source>
</evidence>
<comment type="subcellular location">
    <subcellularLocation>
        <location evidence="1">Membrane</location>
        <topology evidence="1">Multi-pass membrane protein</topology>
    </subcellularLocation>
</comment>
<keyword evidence="2 5" id="KW-0812">Transmembrane</keyword>
<keyword evidence="8" id="KW-1185">Reference proteome</keyword>
<proteinExistence type="predicted"/>
<keyword evidence="3 5" id="KW-1133">Transmembrane helix</keyword>
<dbReference type="PANTHER" id="PTHR43077:SF5">
    <property type="entry name" value="PHAGE INFECTION PROTEIN"/>
    <property type="match status" value="1"/>
</dbReference>
<feature type="transmembrane region" description="Helical" evidence="5">
    <location>
        <begin position="534"/>
        <end position="556"/>
    </location>
</feature>
<dbReference type="InterPro" id="IPR017500">
    <property type="entry name" value="Phage_infect_YhgE_N"/>
</dbReference>
<dbReference type="Gene3D" id="1.10.287.950">
    <property type="entry name" value="Methyl-accepting chemotaxis protein"/>
    <property type="match status" value="1"/>
</dbReference>
<dbReference type="AlphaFoldDB" id="A0AAW5E6D6"/>
<feature type="transmembrane region" description="Helical" evidence="5">
    <location>
        <begin position="693"/>
        <end position="710"/>
    </location>
</feature>
<name>A0AAW5E6D6_9BACI</name>
<dbReference type="Pfam" id="PF12698">
    <property type="entry name" value="ABC2_membrane_3"/>
    <property type="match status" value="2"/>
</dbReference>
<dbReference type="GO" id="GO:0140359">
    <property type="term" value="F:ABC-type transporter activity"/>
    <property type="evidence" value="ECO:0007669"/>
    <property type="project" value="InterPro"/>
</dbReference>
<evidence type="ECO:0000256" key="3">
    <source>
        <dbReference type="ARBA" id="ARBA00022989"/>
    </source>
</evidence>
<feature type="transmembrane region" description="Helical" evidence="5">
    <location>
        <begin position="20"/>
        <end position="42"/>
    </location>
</feature>
<dbReference type="NCBIfam" id="TIGR03062">
    <property type="entry name" value="pip_yhgE_Cterm"/>
    <property type="match status" value="1"/>
</dbReference>
<dbReference type="InterPro" id="IPR023908">
    <property type="entry name" value="xxxLxxG_rpt"/>
</dbReference>
<dbReference type="PANTHER" id="PTHR43077">
    <property type="entry name" value="TRANSPORT PERMEASE YVFS-RELATED"/>
    <property type="match status" value="1"/>
</dbReference>
<evidence type="ECO:0000313" key="8">
    <source>
        <dbReference type="Proteomes" id="UP001431131"/>
    </source>
</evidence>
<dbReference type="GO" id="GO:0016020">
    <property type="term" value="C:membrane"/>
    <property type="evidence" value="ECO:0007669"/>
    <property type="project" value="UniProtKB-SubCell"/>
</dbReference>
<comment type="caution">
    <text evidence="7">The sequence shown here is derived from an EMBL/GenBank/DDBJ whole genome shotgun (WGS) entry which is preliminary data.</text>
</comment>
<accession>A0AAW5E6D6</accession>
<dbReference type="EMBL" id="JAKTTI010000011">
    <property type="protein sequence ID" value="MCH1625462.1"/>
    <property type="molecule type" value="Genomic_DNA"/>
</dbReference>
<dbReference type="NCBIfam" id="TIGR03061">
    <property type="entry name" value="pip_yhgE_Nterm"/>
    <property type="match status" value="1"/>
</dbReference>
<protein>
    <submittedName>
        <fullName evidence="7">YhgE/Pip domain-containing protein</fullName>
    </submittedName>
</protein>
<feature type="transmembrane region" description="Helical" evidence="5">
    <location>
        <begin position="634"/>
        <end position="653"/>
    </location>
</feature>
<reference evidence="7" key="1">
    <citation type="submission" date="2022-02" db="EMBL/GenBank/DDBJ databases">
        <title>Fredinandcohnia quinoae sp. nov. isolated from Chenopodium quinoa seeds.</title>
        <authorList>
            <person name="Saati-Santamaria Z."/>
            <person name="Flores-Felix J.D."/>
            <person name="Igual J.M."/>
            <person name="Velazquez E."/>
            <person name="Garcia-Fraile P."/>
            <person name="Martinez-Molina E."/>
        </authorList>
    </citation>
    <scope>NUCLEOTIDE SEQUENCE</scope>
    <source>
        <strain evidence="7">SECRCQ15</strain>
    </source>
</reference>
<feature type="domain" description="ABC-2 type transporter transmembrane" evidence="6">
    <location>
        <begin position="27"/>
        <end position="164"/>
    </location>
</feature>
<dbReference type="Proteomes" id="UP001431131">
    <property type="component" value="Unassembled WGS sequence"/>
</dbReference>
<dbReference type="InterPro" id="IPR013525">
    <property type="entry name" value="ABC2_TM"/>
</dbReference>
<dbReference type="NCBIfam" id="TIGR03057">
    <property type="entry name" value="xxxLxxG_by_4"/>
    <property type="match status" value="3"/>
</dbReference>
<evidence type="ECO:0000256" key="4">
    <source>
        <dbReference type="ARBA" id="ARBA00023136"/>
    </source>
</evidence>
<feature type="transmembrane region" description="Helical" evidence="5">
    <location>
        <begin position="604"/>
        <end position="625"/>
    </location>
</feature>
<organism evidence="7 8">
    <name type="scientific">Fredinandcohnia quinoae</name>
    <dbReference type="NCBI Taxonomy" id="2918902"/>
    <lineage>
        <taxon>Bacteria</taxon>
        <taxon>Bacillati</taxon>
        <taxon>Bacillota</taxon>
        <taxon>Bacilli</taxon>
        <taxon>Bacillales</taxon>
        <taxon>Bacillaceae</taxon>
        <taxon>Fredinandcohnia</taxon>
    </lineage>
</organism>
<sequence>MKGSSFLAELKHIFSNRKILIPILAVAFVPVLYAGMFLWAFLDPYAHMTDLPVAVVNQDAGSDFEGEHLQLGKDLVDKLEDSETFKFNMVSKEKGYKGLENQDYYILVEIPENFSANATTLLDDQPEKLEIKYVPNEGSNFLSGQIGETAMEKIKAEISKKITATYAETMFDKVTEMADGLDQASDGAGQIHDGAVKLEDGSKALKDNLEVLASKSIEFKDGIQKAATGANDLAAGTDQVKTGLGEIEAKLPALIGGTQKAQAGVEQMKEQLPGKIAEGINEQLQGSVGKLNTGVDEFETQLGNGLSAGLTENIAESLSKQLAAQQMEMISKLPEQVVNQLYPVKPTAELLQKQLKAQLLQNLKPGIEQGVKGGLDQGFTQFKSELNQQLLGATNGIEDQLKAQTAPAFSELATGIGEINKGQLVLQKGINQLYAGSQALNKGASDLTSGMNQLSDGAGQIQEGSGKLADGSKELNEGTVKLADGSTELSDKLTDGAEKANSVHATDDTYDMMGEPVTVEKQEINKVPNYGTGFAPYFISLGLFVGALLISIVFALKEPVVRPKNALGWFFSKFGVIAIIGIIQAILVDFILLVGLNIEVKNIFLFFVTSVITSFVFMTLVQMLVTMMGDPGRFIAIVILILQLTTSAGTFPLELIPDALQPISALLPMTYSVQAFKAVVSSGDFAFMWHNNGILLAYTVAFMLITLGYFKIKMKRQVNIPAAENVA</sequence>
<keyword evidence="4 5" id="KW-0472">Membrane</keyword>
<dbReference type="InterPro" id="IPR017501">
    <property type="entry name" value="Phage_infect_YhgE_C"/>
</dbReference>
<feature type="transmembrane region" description="Helical" evidence="5">
    <location>
        <begin position="576"/>
        <end position="598"/>
    </location>
</feature>
<dbReference type="RefSeq" id="WP_240254949.1">
    <property type="nucleotide sequence ID" value="NZ_JAKTTI010000011.1"/>
</dbReference>